<reference evidence="2" key="1">
    <citation type="journal article" date="2023" name="Nat. Plants">
        <title>Single-cell RNA sequencing provides a high-resolution roadmap for understanding the multicellular compartmentation of specialized metabolism.</title>
        <authorList>
            <person name="Sun S."/>
            <person name="Shen X."/>
            <person name="Li Y."/>
            <person name="Li Y."/>
            <person name="Wang S."/>
            <person name="Li R."/>
            <person name="Zhang H."/>
            <person name="Shen G."/>
            <person name="Guo B."/>
            <person name="Wei J."/>
            <person name="Xu J."/>
            <person name="St-Pierre B."/>
            <person name="Chen S."/>
            <person name="Sun C."/>
        </authorList>
    </citation>
    <scope>NUCLEOTIDE SEQUENCE [LARGE SCALE GENOMIC DNA]</scope>
</reference>
<evidence type="ECO:0000313" key="2">
    <source>
        <dbReference type="Proteomes" id="UP001060085"/>
    </source>
</evidence>
<comment type="caution">
    <text evidence="1">The sequence shown here is derived from an EMBL/GenBank/DDBJ whole genome shotgun (WGS) entry which is preliminary data.</text>
</comment>
<keyword evidence="2" id="KW-1185">Reference proteome</keyword>
<evidence type="ECO:0000313" key="1">
    <source>
        <dbReference type="EMBL" id="KAI5658240.1"/>
    </source>
</evidence>
<accession>A0ACC0ABJ5</accession>
<sequence>MTELLGASTATRRYERVPAPGFQPLEFYGEAEQEIKAELFLEQLSDIYDTLKYEDVLSLQPPINVLDKNHESLGIPRDPVASKRSEMKAGEPKSLEESIEYVHTVVKVDIRLICVIES</sequence>
<proteinExistence type="predicted"/>
<organism evidence="1 2">
    <name type="scientific">Catharanthus roseus</name>
    <name type="common">Madagascar periwinkle</name>
    <name type="synonym">Vinca rosea</name>
    <dbReference type="NCBI Taxonomy" id="4058"/>
    <lineage>
        <taxon>Eukaryota</taxon>
        <taxon>Viridiplantae</taxon>
        <taxon>Streptophyta</taxon>
        <taxon>Embryophyta</taxon>
        <taxon>Tracheophyta</taxon>
        <taxon>Spermatophyta</taxon>
        <taxon>Magnoliopsida</taxon>
        <taxon>eudicotyledons</taxon>
        <taxon>Gunneridae</taxon>
        <taxon>Pentapetalae</taxon>
        <taxon>asterids</taxon>
        <taxon>lamiids</taxon>
        <taxon>Gentianales</taxon>
        <taxon>Apocynaceae</taxon>
        <taxon>Rauvolfioideae</taxon>
        <taxon>Vinceae</taxon>
        <taxon>Catharanthinae</taxon>
        <taxon>Catharanthus</taxon>
    </lineage>
</organism>
<dbReference type="Proteomes" id="UP001060085">
    <property type="component" value="Linkage Group LG06"/>
</dbReference>
<name>A0ACC0ABJ5_CATRO</name>
<protein>
    <submittedName>
        <fullName evidence="1">Uncharacterized protein</fullName>
    </submittedName>
</protein>
<gene>
    <name evidence="1" type="ORF">M9H77_27033</name>
</gene>
<dbReference type="EMBL" id="CM044706">
    <property type="protein sequence ID" value="KAI5658240.1"/>
    <property type="molecule type" value="Genomic_DNA"/>
</dbReference>